<dbReference type="Proteomes" id="UP000822688">
    <property type="component" value="Chromosome 5"/>
</dbReference>
<keyword evidence="2" id="KW-1185">Reference proteome</keyword>
<gene>
    <name evidence="1" type="ORF">KC19_5G159200</name>
</gene>
<dbReference type="AlphaFoldDB" id="A0A8T0I3F5"/>
<organism evidence="1 2">
    <name type="scientific">Ceratodon purpureus</name>
    <name type="common">Fire moss</name>
    <name type="synonym">Dicranum purpureum</name>
    <dbReference type="NCBI Taxonomy" id="3225"/>
    <lineage>
        <taxon>Eukaryota</taxon>
        <taxon>Viridiplantae</taxon>
        <taxon>Streptophyta</taxon>
        <taxon>Embryophyta</taxon>
        <taxon>Bryophyta</taxon>
        <taxon>Bryophytina</taxon>
        <taxon>Bryopsida</taxon>
        <taxon>Dicranidae</taxon>
        <taxon>Pseudoditrichales</taxon>
        <taxon>Ditrichaceae</taxon>
        <taxon>Ceratodon</taxon>
    </lineage>
</organism>
<proteinExistence type="predicted"/>
<evidence type="ECO:0000313" key="2">
    <source>
        <dbReference type="Proteomes" id="UP000822688"/>
    </source>
</evidence>
<sequence>MTGLQVDVKGASWEPAYTHLVTGLTYEFWRGLRCDLQCPFKDLDRVEITGRQPLDTCDYCPLLESPTSEV</sequence>
<comment type="caution">
    <text evidence="1">The sequence shown here is derived from an EMBL/GenBank/DDBJ whole genome shotgun (WGS) entry which is preliminary data.</text>
</comment>
<dbReference type="EMBL" id="CM026425">
    <property type="protein sequence ID" value="KAG0577475.1"/>
    <property type="molecule type" value="Genomic_DNA"/>
</dbReference>
<evidence type="ECO:0000313" key="1">
    <source>
        <dbReference type="EMBL" id="KAG0577475.1"/>
    </source>
</evidence>
<accession>A0A8T0I3F5</accession>
<protein>
    <submittedName>
        <fullName evidence="1">Uncharacterized protein</fullName>
    </submittedName>
</protein>
<reference evidence="1" key="1">
    <citation type="submission" date="2020-06" db="EMBL/GenBank/DDBJ databases">
        <title>WGS assembly of Ceratodon purpureus strain R40.</title>
        <authorList>
            <person name="Carey S.B."/>
            <person name="Jenkins J."/>
            <person name="Shu S."/>
            <person name="Lovell J.T."/>
            <person name="Sreedasyam A."/>
            <person name="Maumus F."/>
            <person name="Tiley G.P."/>
            <person name="Fernandez-Pozo N."/>
            <person name="Barry K."/>
            <person name="Chen C."/>
            <person name="Wang M."/>
            <person name="Lipzen A."/>
            <person name="Daum C."/>
            <person name="Saski C.A."/>
            <person name="Payton A.C."/>
            <person name="Mcbreen J.C."/>
            <person name="Conrad R.E."/>
            <person name="Kollar L.M."/>
            <person name="Olsson S."/>
            <person name="Huttunen S."/>
            <person name="Landis J.B."/>
            <person name="Wickett N.J."/>
            <person name="Johnson M.G."/>
            <person name="Rensing S.A."/>
            <person name="Grimwood J."/>
            <person name="Schmutz J."/>
            <person name="Mcdaniel S.F."/>
        </authorList>
    </citation>
    <scope>NUCLEOTIDE SEQUENCE</scope>
    <source>
        <strain evidence="1">R40</strain>
    </source>
</reference>
<name>A0A8T0I3F5_CERPU</name>